<dbReference type="AlphaFoldDB" id="E8R9S5"/>
<dbReference type="Proteomes" id="UP000001068">
    <property type="component" value="Chromosome"/>
</dbReference>
<keyword evidence="1" id="KW-0175">Coiled coil</keyword>
<name>E8R9S5_DESM0</name>
<dbReference type="KEGG" id="dmu:Desmu_0948"/>
<dbReference type="RefSeq" id="WP_013562473.1">
    <property type="nucleotide sequence ID" value="NC_014961.1"/>
</dbReference>
<evidence type="ECO:0000256" key="2">
    <source>
        <dbReference type="SAM" id="MobiDB-lite"/>
    </source>
</evidence>
<protein>
    <submittedName>
        <fullName evidence="3">Uncharacterized protein</fullName>
    </submittedName>
</protein>
<dbReference type="STRING" id="765177.Desmu_0948"/>
<evidence type="ECO:0000256" key="1">
    <source>
        <dbReference type="SAM" id="Coils"/>
    </source>
</evidence>
<reference evidence="4" key="1">
    <citation type="submission" date="2010-11" db="EMBL/GenBank/DDBJ databases">
        <title>The complete genome of Desulfurococcus mucosus DSM 2162.</title>
        <authorList>
            <consortium name="US DOE Joint Genome Institute (JGI-PGF)"/>
            <person name="Lucas S."/>
            <person name="Copeland A."/>
            <person name="Lapidus A."/>
            <person name="Bruce D."/>
            <person name="Goodwin L."/>
            <person name="Pitluck S."/>
            <person name="Kyrpides N."/>
            <person name="Mavromatis K."/>
            <person name="Pagani I."/>
            <person name="Ivanova N."/>
            <person name="Ovchinnikova G."/>
            <person name="Chertkov O."/>
            <person name="Held B."/>
            <person name="Brettin T."/>
            <person name="Detter J.C."/>
            <person name="Tapia R."/>
            <person name="Han C."/>
            <person name="Land M."/>
            <person name="Hauser L."/>
            <person name="Markowitz V."/>
            <person name="Cheng J.-F."/>
            <person name="Hugenholtz P."/>
            <person name="Woyke T."/>
            <person name="Wu D."/>
            <person name="Wirth R."/>
            <person name="Bilek Y."/>
            <person name="Hader T."/>
            <person name="Klenk H.-P."/>
            <person name="Eisen J.A."/>
        </authorList>
    </citation>
    <scope>NUCLEOTIDE SEQUENCE [LARGE SCALE GENOMIC DNA]</scope>
    <source>
        <strain evidence="4">ATCC 35584 / DSM 2162 / JCM 9187 / O7/1</strain>
    </source>
</reference>
<dbReference type="eggNOG" id="arCOG00743">
    <property type="taxonomic scope" value="Archaea"/>
</dbReference>
<dbReference type="GeneID" id="10153648"/>
<evidence type="ECO:0000313" key="3">
    <source>
        <dbReference type="EMBL" id="ADV65251.1"/>
    </source>
</evidence>
<feature type="region of interest" description="Disordered" evidence="2">
    <location>
        <begin position="14"/>
        <end position="45"/>
    </location>
</feature>
<keyword evidence="4" id="KW-1185">Reference proteome</keyword>
<evidence type="ECO:0000313" key="4">
    <source>
        <dbReference type="Proteomes" id="UP000001068"/>
    </source>
</evidence>
<proteinExistence type="predicted"/>
<feature type="compositionally biased region" description="Low complexity" evidence="2">
    <location>
        <begin position="21"/>
        <end position="32"/>
    </location>
</feature>
<feature type="coiled-coil region" evidence="1">
    <location>
        <begin position="46"/>
        <end position="80"/>
    </location>
</feature>
<accession>E8R9S5</accession>
<organism evidence="3 4">
    <name type="scientific">Desulfurococcus mucosus (strain ATCC 35584 / DSM 2162 / JCM 9187 / O7/1)</name>
    <dbReference type="NCBI Taxonomy" id="765177"/>
    <lineage>
        <taxon>Archaea</taxon>
        <taxon>Thermoproteota</taxon>
        <taxon>Thermoprotei</taxon>
        <taxon>Desulfurococcales</taxon>
        <taxon>Desulfurococcaceae</taxon>
        <taxon>Desulfurococcus</taxon>
    </lineage>
</organism>
<dbReference type="EMBL" id="CP002363">
    <property type="protein sequence ID" value="ADV65251.1"/>
    <property type="molecule type" value="Genomic_DNA"/>
</dbReference>
<sequence length="190" mass="21244" precursor="true">MVPVDAAPGEVLRIDEVSEGRPTPKTTTSSRSIQGSQSNGADNHGLSNLDEKLDLLIALIRELSERIRRLEETLEKRGVDHPEVKMALEIASAFSLPLLRSLEIARNAYEVIVRLGEPDPITRAIIEALSDCSEASISEIHRRVRGLRGRSSRRIVGERVRRLIDRGVLMNMGSDERPRIVLRRCVEGEH</sequence>
<reference evidence="3 4" key="2">
    <citation type="journal article" date="2011" name="Stand. Genomic Sci.">
        <title>Complete genome sequence of Desulfurococcus mucosus type strain (O7/1).</title>
        <authorList>
            <person name="Wirth R."/>
            <person name="Chertkov O."/>
            <person name="Held B."/>
            <person name="Lapidus A."/>
            <person name="Nolan M."/>
            <person name="Lucas S."/>
            <person name="Hammon N."/>
            <person name="Deshpande S."/>
            <person name="Cheng J.F."/>
            <person name="Tapia R."/>
            <person name="Han C."/>
            <person name="Goodwin L."/>
            <person name="Pitluck S."/>
            <person name="Liolios K."/>
            <person name="Ioanna P."/>
            <person name="Ivanova N."/>
            <person name="Mavromatis K."/>
            <person name="Mikhailova N."/>
            <person name="Pati A."/>
            <person name="Chen A."/>
            <person name="Palaniappan K."/>
            <person name="Land M."/>
            <person name="Hauser L."/>
            <person name="Chang Y.J."/>
            <person name="Jeffries C.D."/>
            <person name="Bilek Y."/>
            <person name="Hader T."/>
            <person name="Rohde M."/>
            <person name="Spring S."/>
            <person name="Sikorski J."/>
            <person name="Goker M."/>
            <person name="Woyke T."/>
            <person name="Bristow J."/>
            <person name="Eisen J.A."/>
            <person name="Markowitz V."/>
            <person name="Hugenholtz P."/>
            <person name="Kyrpides N.C."/>
            <person name="Klenk H.P."/>
        </authorList>
    </citation>
    <scope>NUCLEOTIDE SEQUENCE [LARGE SCALE GENOMIC DNA]</scope>
    <source>
        <strain evidence="4">ATCC 35584 / DSM 2162 / JCM 9187 / O7/1</strain>
    </source>
</reference>
<dbReference type="HOGENOM" id="CLU_122692_0_0_2"/>
<gene>
    <name evidence="3" type="ordered locus">Desmu_0948</name>
</gene>